<dbReference type="Gene3D" id="3.30.50.10">
    <property type="entry name" value="Erythroid Transcription Factor GATA-1, subunit A"/>
    <property type="match status" value="2"/>
</dbReference>
<protein>
    <submittedName>
        <fullName evidence="12">GATA4 factor</fullName>
    </submittedName>
</protein>
<dbReference type="PROSITE" id="PS50114">
    <property type="entry name" value="GATA_ZN_FINGER_2"/>
    <property type="match status" value="2"/>
</dbReference>
<keyword evidence="3 9" id="KW-0863">Zinc-finger</keyword>
<dbReference type="FunFam" id="3.30.50.10:FF:000032">
    <property type="entry name" value="Transcription factor GATA-3"/>
    <property type="match status" value="1"/>
</dbReference>
<accession>A0A836EH61</accession>
<dbReference type="GO" id="GO:0000122">
    <property type="term" value="P:negative regulation of transcription by RNA polymerase II"/>
    <property type="evidence" value="ECO:0007669"/>
    <property type="project" value="TreeGrafter"/>
</dbReference>
<dbReference type="GO" id="GO:0045165">
    <property type="term" value="P:cell fate commitment"/>
    <property type="evidence" value="ECO:0007669"/>
    <property type="project" value="TreeGrafter"/>
</dbReference>
<keyword evidence="4" id="KW-0862">Zinc</keyword>
<sequence>MADDDDKISWTCFPRRPSLSLVVWNLRFIQDVMKETLVKQEIKMEWDNHRADDNSQVSGNENQTTRSPQSVITTRRHVRTITTAGHITEGIAEVDPESPDSNSISGSLHQGLQHRNEQHEQVQQRNFQEEQQQTQHYVQISHTENQQRPTDQQRVVYATSGQEVQVEVSEASDTTITLTVKEPPRYETPAPERLEVDRIYAYSDEVRRENHVITVQVPDHRRTQQAGHQRFSPPENHQVSGPNGGRYQTSPVLTTTEDYGDASIVTQSGSTVHLGSPAPYSPPIDGIRASQQQLVATSYADGVVKYDAEAVAAAETIKASNTYTTLETVTIPPTQPVQYTQYLSVGETFQQAPTYSYTKPEPVILAYPPAAQLGSRVTEVESSSSAYMKSDPTLASSLTATRAVPLHYEQPGSPNSQVTLYSTGPTSYQYVKPSSGDPYWSGGSTPPLEYVQSYPGIATISVNDTANVQLYPNCSGGYSVSASGNGPSPGWTTLPLSSAEEGFDGVITTEPKECVNCAASMTPLWRRDGTGHYLCNACGLYNKMNGVNRPPMRCTKPKQSVAPTNVRRAGVQCANCRTSNTTLWRRNNNGEPVCNACGLYYKLHNVNRPLSMKKEGIQTRKRKPKNHSNITGNLPGPSGLHKTDIKSSLLVDSLQLNIYASGGGGGGGVEEHCLPVGTPTGTQLGHAHSPLAIPTAAVLNRQTTLTVPPLEPITSQSTSDIASVITSTTAAHTEKS</sequence>
<dbReference type="GO" id="GO:0045944">
    <property type="term" value="P:positive regulation of transcription by RNA polymerase II"/>
    <property type="evidence" value="ECO:0007669"/>
    <property type="project" value="TreeGrafter"/>
</dbReference>
<evidence type="ECO:0000256" key="6">
    <source>
        <dbReference type="ARBA" id="ARBA00023125"/>
    </source>
</evidence>
<comment type="subcellular location">
    <subcellularLocation>
        <location evidence="1">Nucleus</location>
    </subcellularLocation>
</comment>
<feature type="region of interest" description="Disordered" evidence="10">
    <location>
        <begin position="49"/>
        <end position="72"/>
    </location>
</feature>
<gene>
    <name evidence="12" type="primary">Gata4_1</name>
    <name evidence="12" type="ORF">G6Z75_0012613</name>
</gene>
<dbReference type="GO" id="GO:0005634">
    <property type="term" value="C:nucleus"/>
    <property type="evidence" value="ECO:0007669"/>
    <property type="project" value="UniProtKB-SubCell"/>
</dbReference>
<evidence type="ECO:0000256" key="7">
    <source>
        <dbReference type="ARBA" id="ARBA00023163"/>
    </source>
</evidence>
<keyword evidence="13" id="KW-1185">Reference proteome</keyword>
<dbReference type="GO" id="GO:0000981">
    <property type="term" value="F:DNA-binding transcription factor activity, RNA polymerase II-specific"/>
    <property type="evidence" value="ECO:0007669"/>
    <property type="project" value="TreeGrafter"/>
</dbReference>
<feature type="compositionally biased region" description="Polar residues" evidence="10">
    <location>
        <begin position="99"/>
        <end position="110"/>
    </location>
</feature>
<dbReference type="PANTHER" id="PTHR10071:SF337">
    <property type="entry name" value="GATA-BINDING FACTOR A"/>
    <property type="match status" value="1"/>
</dbReference>
<dbReference type="GO" id="GO:0000978">
    <property type="term" value="F:RNA polymerase II cis-regulatory region sequence-specific DNA binding"/>
    <property type="evidence" value="ECO:0007669"/>
    <property type="project" value="TreeGrafter"/>
</dbReference>
<dbReference type="SUPFAM" id="SSF57716">
    <property type="entry name" value="Glucocorticoid receptor-like (DNA-binding domain)"/>
    <property type="match status" value="2"/>
</dbReference>
<evidence type="ECO:0000256" key="4">
    <source>
        <dbReference type="ARBA" id="ARBA00022833"/>
    </source>
</evidence>
<dbReference type="AlphaFoldDB" id="A0A836EH61"/>
<feature type="non-terminal residue" evidence="12">
    <location>
        <position position="736"/>
    </location>
</feature>
<dbReference type="PROSITE" id="PS00344">
    <property type="entry name" value="GATA_ZN_FINGER_1"/>
    <property type="match status" value="2"/>
</dbReference>
<feature type="region of interest" description="Disordered" evidence="10">
    <location>
        <begin position="616"/>
        <end position="639"/>
    </location>
</feature>
<dbReference type="CDD" id="cd00202">
    <property type="entry name" value="ZnF_GATA"/>
    <property type="match status" value="2"/>
</dbReference>
<evidence type="ECO:0000256" key="5">
    <source>
        <dbReference type="ARBA" id="ARBA00023015"/>
    </source>
</evidence>
<comment type="caution">
    <text evidence="12">The sequence shown here is derived from an EMBL/GenBank/DDBJ whole genome shotgun (WGS) entry which is preliminary data.</text>
</comment>
<evidence type="ECO:0000313" key="13">
    <source>
        <dbReference type="Proteomes" id="UP000667349"/>
    </source>
</evidence>
<keyword evidence="8" id="KW-0539">Nucleus</keyword>
<name>A0A836EH61_9HYME</name>
<evidence type="ECO:0000256" key="1">
    <source>
        <dbReference type="ARBA" id="ARBA00004123"/>
    </source>
</evidence>
<keyword evidence="5" id="KW-0805">Transcription regulation</keyword>
<proteinExistence type="predicted"/>
<dbReference type="SMART" id="SM00401">
    <property type="entry name" value="ZnF_GATA"/>
    <property type="match status" value="2"/>
</dbReference>
<dbReference type="EMBL" id="JAANHZ010000805">
    <property type="protein sequence ID" value="KAG5306809.1"/>
    <property type="molecule type" value="Genomic_DNA"/>
</dbReference>
<feature type="domain" description="GATA-type" evidence="11">
    <location>
        <begin position="567"/>
        <end position="620"/>
    </location>
</feature>
<dbReference type="PRINTS" id="PR00619">
    <property type="entry name" value="GATAZNFINGER"/>
</dbReference>
<evidence type="ECO:0000256" key="3">
    <source>
        <dbReference type="ARBA" id="ARBA00022771"/>
    </source>
</evidence>
<dbReference type="InterPro" id="IPR039355">
    <property type="entry name" value="Transcription_factor_GATA"/>
</dbReference>
<keyword evidence="7" id="KW-0804">Transcription</keyword>
<dbReference type="InterPro" id="IPR013088">
    <property type="entry name" value="Znf_NHR/GATA"/>
</dbReference>
<dbReference type="Pfam" id="PF00320">
    <property type="entry name" value="GATA"/>
    <property type="match status" value="2"/>
</dbReference>
<feature type="non-terminal residue" evidence="12">
    <location>
        <position position="1"/>
    </location>
</feature>
<feature type="domain" description="GATA-type" evidence="11">
    <location>
        <begin position="508"/>
        <end position="568"/>
    </location>
</feature>
<evidence type="ECO:0000313" key="12">
    <source>
        <dbReference type="EMBL" id="KAG5306809.1"/>
    </source>
</evidence>
<dbReference type="Proteomes" id="UP000667349">
    <property type="component" value="Unassembled WGS sequence"/>
</dbReference>
<reference evidence="12" key="1">
    <citation type="submission" date="2020-02" db="EMBL/GenBank/DDBJ databases">
        <title>Relaxed selection underlies rapid genomic changes in the transitions from sociality to social parasitism in ants.</title>
        <authorList>
            <person name="Bi X."/>
        </authorList>
    </citation>
    <scope>NUCLEOTIDE SEQUENCE</scope>
    <source>
        <strain evidence="12">BGI-DK2013a</strain>
        <tissue evidence="12">Whole body</tissue>
    </source>
</reference>
<evidence type="ECO:0000256" key="9">
    <source>
        <dbReference type="PROSITE-ProRule" id="PRU00094"/>
    </source>
</evidence>
<organism evidence="12 13">
    <name type="scientific">Acromyrmex insinuator</name>
    <dbReference type="NCBI Taxonomy" id="230686"/>
    <lineage>
        <taxon>Eukaryota</taxon>
        <taxon>Metazoa</taxon>
        <taxon>Ecdysozoa</taxon>
        <taxon>Arthropoda</taxon>
        <taxon>Hexapoda</taxon>
        <taxon>Insecta</taxon>
        <taxon>Pterygota</taxon>
        <taxon>Neoptera</taxon>
        <taxon>Endopterygota</taxon>
        <taxon>Hymenoptera</taxon>
        <taxon>Apocrita</taxon>
        <taxon>Aculeata</taxon>
        <taxon>Formicoidea</taxon>
        <taxon>Formicidae</taxon>
        <taxon>Myrmicinae</taxon>
        <taxon>Acromyrmex</taxon>
    </lineage>
</organism>
<feature type="compositionally biased region" description="Low complexity" evidence="10">
    <location>
        <begin position="123"/>
        <end position="132"/>
    </location>
</feature>
<dbReference type="GO" id="GO:0008270">
    <property type="term" value="F:zinc ion binding"/>
    <property type="evidence" value="ECO:0007669"/>
    <property type="project" value="UniProtKB-KW"/>
</dbReference>
<dbReference type="InterPro" id="IPR000679">
    <property type="entry name" value="Znf_GATA"/>
</dbReference>
<evidence type="ECO:0000256" key="10">
    <source>
        <dbReference type="SAM" id="MobiDB-lite"/>
    </source>
</evidence>
<dbReference type="PANTHER" id="PTHR10071">
    <property type="entry name" value="TRANSCRIPTION FACTOR GATA FAMILY MEMBER"/>
    <property type="match status" value="1"/>
</dbReference>
<evidence type="ECO:0000256" key="2">
    <source>
        <dbReference type="ARBA" id="ARBA00022723"/>
    </source>
</evidence>
<evidence type="ECO:0000259" key="11">
    <source>
        <dbReference type="PROSITE" id="PS50114"/>
    </source>
</evidence>
<evidence type="ECO:0000256" key="8">
    <source>
        <dbReference type="ARBA" id="ARBA00023242"/>
    </source>
</evidence>
<feature type="region of interest" description="Disordered" evidence="10">
    <location>
        <begin position="220"/>
        <end position="245"/>
    </location>
</feature>
<feature type="region of interest" description="Disordered" evidence="10">
    <location>
        <begin position="93"/>
        <end position="132"/>
    </location>
</feature>
<feature type="compositionally biased region" description="Polar residues" evidence="10">
    <location>
        <begin position="235"/>
        <end position="245"/>
    </location>
</feature>
<keyword evidence="2" id="KW-0479">Metal-binding</keyword>
<keyword evidence="6" id="KW-0238">DNA-binding</keyword>
<feature type="compositionally biased region" description="Polar residues" evidence="10">
    <location>
        <begin position="54"/>
        <end position="70"/>
    </location>
</feature>